<evidence type="ECO:0000313" key="4">
    <source>
        <dbReference type="EMBL" id="VCW97619.1"/>
    </source>
</evidence>
<organism evidence="4 5">
    <name type="scientific">Gulo gulo</name>
    <name type="common">Wolverine</name>
    <name type="synonym">Gluton</name>
    <dbReference type="NCBI Taxonomy" id="48420"/>
    <lineage>
        <taxon>Eukaryota</taxon>
        <taxon>Metazoa</taxon>
        <taxon>Chordata</taxon>
        <taxon>Craniata</taxon>
        <taxon>Vertebrata</taxon>
        <taxon>Euteleostomi</taxon>
        <taxon>Mammalia</taxon>
        <taxon>Eutheria</taxon>
        <taxon>Laurasiatheria</taxon>
        <taxon>Carnivora</taxon>
        <taxon>Caniformia</taxon>
        <taxon>Musteloidea</taxon>
        <taxon>Mustelidae</taxon>
        <taxon>Guloninae</taxon>
        <taxon>Gulo</taxon>
    </lineage>
</organism>
<dbReference type="AlphaFoldDB" id="A0A9X9Q257"/>
<dbReference type="Gene3D" id="1.25.40.10">
    <property type="entry name" value="Tetratricopeptide repeat domain"/>
    <property type="match status" value="1"/>
</dbReference>
<dbReference type="GO" id="GO:0051607">
    <property type="term" value="P:defense response to virus"/>
    <property type="evidence" value="ECO:0007669"/>
    <property type="project" value="TreeGrafter"/>
</dbReference>
<comment type="caution">
    <text evidence="4">The sequence shown here is derived from an EMBL/GenBank/DDBJ whole genome shotgun (WGS) entry which is preliminary data.</text>
</comment>
<dbReference type="PANTHER" id="PTHR10271:SF4">
    <property type="entry name" value="INTERFERON-INDUCED PROTEIN WITH TETRATRICOPEPTIDE REPEATS 2"/>
    <property type="match status" value="1"/>
</dbReference>
<evidence type="ECO:0000256" key="2">
    <source>
        <dbReference type="ARBA" id="ARBA00022803"/>
    </source>
</evidence>
<evidence type="ECO:0000256" key="3">
    <source>
        <dbReference type="ARBA" id="ARBA00038336"/>
    </source>
</evidence>
<dbReference type="Proteomes" id="UP000269945">
    <property type="component" value="Unassembled WGS sequence"/>
</dbReference>
<keyword evidence="5" id="KW-1185">Reference proteome</keyword>
<accession>A0A9X9Q257</accession>
<proteinExistence type="inferred from homology"/>
<dbReference type="EMBL" id="CYRY02022443">
    <property type="protein sequence ID" value="VCW97619.1"/>
    <property type="molecule type" value="Genomic_DNA"/>
</dbReference>
<dbReference type="PANTHER" id="PTHR10271">
    <property type="entry name" value="INTERFERON-INDUCED PROTEIN WITH TETRATRICOPEPTIDE REPEATS"/>
    <property type="match status" value="1"/>
</dbReference>
<evidence type="ECO:0000313" key="5">
    <source>
        <dbReference type="Proteomes" id="UP000269945"/>
    </source>
</evidence>
<gene>
    <name evidence="4" type="ORF">BN2614_LOCUS5</name>
</gene>
<keyword evidence="2" id="KW-0802">TPR repeat</keyword>
<sequence length="85" mass="9882">MSESTMTALESCLPQLKCHFNWNLVEGGESLDEFEDEVCNATEFQNNEFRATVFNIQAYIEHRRGRGEAALACLRRAEELIRRER</sequence>
<dbReference type="GO" id="GO:0005829">
    <property type="term" value="C:cytosol"/>
    <property type="evidence" value="ECO:0007669"/>
    <property type="project" value="TreeGrafter"/>
</dbReference>
<feature type="non-terminal residue" evidence="4">
    <location>
        <position position="85"/>
    </location>
</feature>
<comment type="similarity">
    <text evidence="3">Belongs to the IFIT family.</text>
</comment>
<protein>
    <submittedName>
        <fullName evidence="4">Uncharacterized protein</fullName>
    </submittedName>
</protein>
<dbReference type="InterPro" id="IPR011990">
    <property type="entry name" value="TPR-like_helical_dom_sf"/>
</dbReference>
<name>A0A9X9Q257_GULGU</name>
<evidence type="ECO:0000256" key="1">
    <source>
        <dbReference type="ARBA" id="ARBA00022737"/>
    </source>
</evidence>
<reference evidence="4 5" key="1">
    <citation type="submission" date="2018-10" db="EMBL/GenBank/DDBJ databases">
        <authorList>
            <person name="Ekblom R."/>
            <person name="Jareborg N."/>
        </authorList>
    </citation>
    <scope>NUCLEOTIDE SEQUENCE [LARGE SCALE GENOMIC DNA]</scope>
    <source>
        <tissue evidence="4">Muscle</tissue>
    </source>
</reference>
<keyword evidence="1" id="KW-0677">Repeat</keyword>